<evidence type="ECO:0000259" key="2">
    <source>
        <dbReference type="Pfam" id="PF00441"/>
    </source>
</evidence>
<proteinExistence type="predicted"/>
<feature type="domain" description="Acyl-CoA dehydrogenase/oxidase C-terminal" evidence="2">
    <location>
        <begin position="2"/>
        <end position="35"/>
    </location>
</feature>
<sequence length="39" mass="4713">MKAYPVERYFRDAKMAEIYEGTSEIQRMVIAQKLLRRGY</sequence>
<accession>A0A0F8ZJ03</accession>
<dbReference type="GO" id="GO:0016627">
    <property type="term" value="F:oxidoreductase activity, acting on the CH-CH group of donors"/>
    <property type="evidence" value="ECO:0007669"/>
    <property type="project" value="InterPro"/>
</dbReference>
<evidence type="ECO:0000256" key="1">
    <source>
        <dbReference type="ARBA" id="ARBA00022630"/>
    </source>
</evidence>
<name>A0A0F8ZJ03_9ZZZZ</name>
<dbReference type="AlphaFoldDB" id="A0A0F8ZJ03"/>
<organism evidence="3">
    <name type="scientific">marine sediment metagenome</name>
    <dbReference type="NCBI Taxonomy" id="412755"/>
    <lineage>
        <taxon>unclassified sequences</taxon>
        <taxon>metagenomes</taxon>
        <taxon>ecological metagenomes</taxon>
    </lineage>
</organism>
<dbReference type="Pfam" id="PF00441">
    <property type="entry name" value="Acyl-CoA_dh_1"/>
    <property type="match status" value="1"/>
</dbReference>
<reference evidence="3" key="1">
    <citation type="journal article" date="2015" name="Nature">
        <title>Complex archaea that bridge the gap between prokaryotes and eukaryotes.</title>
        <authorList>
            <person name="Spang A."/>
            <person name="Saw J.H."/>
            <person name="Jorgensen S.L."/>
            <person name="Zaremba-Niedzwiedzka K."/>
            <person name="Martijn J."/>
            <person name="Lind A.E."/>
            <person name="van Eijk R."/>
            <person name="Schleper C."/>
            <person name="Guy L."/>
            <person name="Ettema T.J."/>
        </authorList>
    </citation>
    <scope>NUCLEOTIDE SEQUENCE</scope>
</reference>
<dbReference type="InterPro" id="IPR009075">
    <property type="entry name" value="AcylCo_DH/oxidase_C"/>
</dbReference>
<dbReference type="EMBL" id="LAZR01060107">
    <property type="protein sequence ID" value="KKK66379.1"/>
    <property type="molecule type" value="Genomic_DNA"/>
</dbReference>
<protein>
    <recommendedName>
        <fullName evidence="2">Acyl-CoA dehydrogenase/oxidase C-terminal domain-containing protein</fullName>
    </recommendedName>
</protein>
<dbReference type="SUPFAM" id="SSF47203">
    <property type="entry name" value="Acyl-CoA dehydrogenase C-terminal domain-like"/>
    <property type="match status" value="1"/>
</dbReference>
<evidence type="ECO:0000313" key="3">
    <source>
        <dbReference type="EMBL" id="KKK66379.1"/>
    </source>
</evidence>
<keyword evidence="1" id="KW-0285">Flavoprotein</keyword>
<comment type="caution">
    <text evidence="3">The sequence shown here is derived from an EMBL/GenBank/DDBJ whole genome shotgun (WGS) entry which is preliminary data.</text>
</comment>
<dbReference type="Gene3D" id="1.20.140.10">
    <property type="entry name" value="Butyryl-CoA Dehydrogenase, subunit A, domain 3"/>
    <property type="match status" value="1"/>
</dbReference>
<gene>
    <name evidence="3" type="ORF">LCGC14_2964700</name>
</gene>
<dbReference type="InterPro" id="IPR036250">
    <property type="entry name" value="AcylCo_DH-like_C"/>
</dbReference>